<comment type="pathway">
    <text evidence="1 6">Purine metabolism; IMP biosynthesis via de novo pathway; N(2)-formyl-N(1)-(5-phospho-D-ribosyl)glycinamide from N(1)-(5-phospho-D-ribosyl)glycinamide (10-formyl THF route): step 1/1.</text>
</comment>
<dbReference type="PANTHER" id="PTHR43369">
    <property type="entry name" value="PHOSPHORIBOSYLGLYCINAMIDE FORMYLTRANSFERASE"/>
    <property type="match status" value="1"/>
</dbReference>
<dbReference type="PANTHER" id="PTHR43369:SF2">
    <property type="entry name" value="PHOSPHORIBOSYLGLYCINAMIDE FORMYLTRANSFERASE"/>
    <property type="match status" value="1"/>
</dbReference>
<evidence type="ECO:0000256" key="4">
    <source>
        <dbReference type="ARBA" id="ARBA00038440"/>
    </source>
</evidence>
<dbReference type="CDD" id="cd08645">
    <property type="entry name" value="FMT_core_GART"/>
    <property type="match status" value="1"/>
</dbReference>
<feature type="site" description="Raises pKa of active site His" evidence="6">
    <location>
        <position position="148"/>
    </location>
</feature>
<evidence type="ECO:0000256" key="2">
    <source>
        <dbReference type="ARBA" id="ARBA00022679"/>
    </source>
</evidence>
<feature type="active site" description="Proton donor" evidence="6">
    <location>
        <position position="107"/>
    </location>
</feature>
<feature type="binding site" evidence="6">
    <location>
        <position position="66"/>
    </location>
    <ligand>
        <name>(6R)-10-formyltetrahydrofolate</name>
        <dbReference type="ChEBI" id="CHEBI:195366"/>
    </ligand>
</feature>
<dbReference type="PROSITE" id="PS00373">
    <property type="entry name" value="GART"/>
    <property type="match status" value="1"/>
</dbReference>
<evidence type="ECO:0000256" key="3">
    <source>
        <dbReference type="ARBA" id="ARBA00022755"/>
    </source>
</evidence>
<dbReference type="GO" id="GO:0004644">
    <property type="term" value="F:phosphoribosylglycinamide formyltransferase activity"/>
    <property type="evidence" value="ECO:0007669"/>
    <property type="project" value="UniProtKB-UniRule"/>
</dbReference>
<accession>A0A6N2ZZI7</accession>
<dbReference type="GO" id="GO:0006189">
    <property type="term" value="P:'de novo' IMP biosynthetic process"/>
    <property type="evidence" value="ECO:0007669"/>
    <property type="project" value="UniProtKB-UniRule"/>
</dbReference>
<evidence type="ECO:0000256" key="6">
    <source>
        <dbReference type="HAMAP-Rule" id="MF_01930"/>
    </source>
</evidence>
<keyword evidence="2 6" id="KW-0808">Transferase</keyword>
<comment type="similarity">
    <text evidence="4 6">Belongs to the GART family.</text>
</comment>
<gene>
    <name evidence="6 8" type="primary">purN</name>
    <name evidence="8" type="ORF">CTLFYP3_00830</name>
</gene>
<dbReference type="NCBIfam" id="TIGR00639">
    <property type="entry name" value="PurN"/>
    <property type="match status" value="1"/>
</dbReference>
<dbReference type="Gene3D" id="3.40.50.170">
    <property type="entry name" value="Formyl transferase, N-terminal domain"/>
    <property type="match status" value="1"/>
</dbReference>
<comment type="function">
    <text evidence="6">Catalyzes the transfer of a formyl group from 10-formyltetrahydrofolate to 5-phospho-ribosyl-glycinamide (GAR), producing 5-phospho-ribosyl-N-formylglycinamide (FGAR) and tetrahydrofolate.</text>
</comment>
<dbReference type="InterPro" id="IPR001555">
    <property type="entry name" value="GART_AS"/>
</dbReference>
<dbReference type="HAMAP" id="MF_01930">
    <property type="entry name" value="PurN"/>
    <property type="match status" value="1"/>
</dbReference>
<feature type="domain" description="Formyl transferase N-terminal" evidence="7">
    <location>
        <begin position="4"/>
        <end position="185"/>
    </location>
</feature>
<dbReference type="AlphaFoldDB" id="A0A6N2ZZI7"/>
<feature type="binding site" evidence="6">
    <location>
        <position position="105"/>
    </location>
    <ligand>
        <name>(6R)-10-formyltetrahydrofolate</name>
        <dbReference type="ChEBI" id="CHEBI:195366"/>
    </ligand>
</feature>
<comment type="caution">
    <text evidence="6">Lacks conserved residue(s) required for the propagation of feature annotation.</text>
</comment>
<dbReference type="InterPro" id="IPR036477">
    <property type="entry name" value="Formyl_transf_N_sf"/>
</dbReference>
<evidence type="ECO:0000256" key="5">
    <source>
        <dbReference type="ARBA" id="ARBA00047664"/>
    </source>
</evidence>
<organism evidence="8">
    <name type="scientific">Clostridium tertium</name>
    <dbReference type="NCBI Taxonomy" id="1559"/>
    <lineage>
        <taxon>Bacteria</taxon>
        <taxon>Bacillati</taxon>
        <taxon>Bacillota</taxon>
        <taxon>Clostridia</taxon>
        <taxon>Eubacteriales</taxon>
        <taxon>Clostridiaceae</taxon>
        <taxon>Clostridium</taxon>
    </lineage>
</organism>
<dbReference type="GO" id="GO:0005829">
    <property type="term" value="C:cytosol"/>
    <property type="evidence" value="ECO:0007669"/>
    <property type="project" value="TreeGrafter"/>
</dbReference>
<keyword evidence="3 6" id="KW-0658">Purine biosynthesis</keyword>
<evidence type="ECO:0000259" key="7">
    <source>
        <dbReference type="Pfam" id="PF00551"/>
    </source>
</evidence>
<dbReference type="EMBL" id="CACRTO010000008">
    <property type="protein sequence ID" value="VYT85049.1"/>
    <property type="molecule type" value="Genomic_DNA"/>
</dbReference>
<sequence>MLFKVAVLVSGGGTNLQSIIDSIDNGKLNCEIEMVIGSKDGIYALERANLKGIKTFIISKKEYGDKTSDKILELTKGKVDLIVLAGYLSILEGDILKEFKDRIINIHPSLIPSFCGPRMYGLKVHEAVINSGVKYTGCTVHFVNEEVDRGAILLQEVVPVYYEDTKEILQKRVLEKEHILLPKAIDLISKGKVEIINGKARIEIMDN</sequence>
<feature type="binding site" evidence="6">
    <location>
        <begin position="13"/>
        <end position="15"/>
    </location>
    <ligand>
        <name>N(1)-(5-phospho-beta-D-ribosyl)glycinamide</name>
        <dbReference type="ChEBI" id="CHEBI:143788"/>
    </ligand>
</feature>
<dbReference type="EC" id="2.1.2.2" evidence="6"/>
<dbReference type="SUPFAM" id="SSF53328">
    <property type="entry name" value="Formyltransferase"/>
    <property type="match status" value="1"/>
</dbReference>
<dbReference type="InterPro" id="IPR004607">
    <property type="entry name" value="GART"/>
</dbReference>
<name>A0A6N2ZZI7_9CLOT</name>
<evidence type="ECO:0000256" key="1">
    <source>
        <dbReference type="ARBA" id="ARBA00005054"/>
    </source>
</evidence>
<dbReference type="InterPro" id="IPR002376">
    <property type="entry name" value="Formyl_transf_N"/>
</dbReference>
<proteinExistence type="inferred from homology"/>
<dbReference type="Pfam" id="PF00551">
    <property type="entry name" value="Formyl_trans_N"/>
    <property type="match status" value="1"/>
</dbReference>
<dbReference type="UniPathway" id="UPA00074">
    <property type="reaction ID" value="UER00126"/>
</dbReference>
<reference evidence="8" key="1">
    <citation type="submission" date="2019-11" db="EMBL/GenBank/DDBJ databases">
        <authorList>
            <person name="Feng L."/>
        </authorList>
    </citation>
    <scope>NUCLEOTIDE SEQUENCE</scope>
    <source>
        <strain evidence="8">CTertiumLFYP3</strain>
    </source>
</reference>
<evidence type="ECO:0000313" key="8">
    <source>
        <dbReference type="EMBL" id="VYT85049.1"/>
    </source>
</evidence>
<protein>
    <recommendedName>
        <fullName evidence="6">Phosphoribosylglycinamide formyltransferase</fullName>
        <ecNumber evidence="6">2.1.2.2</ecNumber>
    </recommendedName>
    <alternativeName>
        <fullName evidence="6">5'-phosphoribosylglycinamide transformylase</fullName>
    </alternativeName>
    <alternativeName>
        <fullName evidence="6">GAR transformylase</fullName>
        <shortName evidence="6">GART</shortName>
    </alternativeName>
</protein>
<comment type="catalytic activity">
    <reaction evidence="5 6">
        <text>N(1)-(5-phospho-beta-D-ribosyl)glycinamide + (6R)-10-formyltetrahydrofolate = N(2)-formyl-N(1)-(5-phospho-beta-D-ribosyl)glycinamide + (6S)-5,6,7,8-tetrahydrofolate + H(+)</text>
        <dbReference type="Rhea" id="RHEA:15053"/>
        <dbReference type="ChEBI" id="CHEBI:15378"/>
        <dbReference type="ChEBI" id="CHEBI:57453"/>
        <dbReference type="ChEBI" id="CHEBI:143788"/>
        <dbReference type="ChEBI" id="CHEBI:147286"/>
        <dbReference type="ChEBI" id="CHEBI:195366"/>
        <dbReference type="EC" id="2.1.2.2"/>
    </reaction>
</comment>